<dbReference type="Gene3D" id="3.40.50.970">
    <property type="match status" value="1"/>
</dbReference>
<dbReference type="Proteomes" id="UP000183567">
    <property type="component" value="Unassembled WGS sequence"/>
</dbReference>
<proteinExistence type="inferred from homology"/>
<feature type="domain" description="Thiamine pyrophosphate enzyme N-terminal TPP-binding" evidence="3">
    <location>
        <begin position="3"/>
        <end position="127"/>
    </location>
</feature>
<dbReference type="PANTHER" id="PTHR18968">
    <property type="entry name" value="THIAMINE PYROPHOSPHATE ENZYMES"/>
    <property type="match status" value="1"/>
</dbReference>
<dbReference type="InterPro" id="IPR029061">
    <property type="entry name" value="THDP-binding"/>
</dbReference>
<dbReference type="GO" id="GO:0005739">
    <property type="term" value="C:mitochondrion"/>
    <property type="evidence" value="ECO:0007669"/>
    <property type="project" value="TreeGrafter"/>
</dbReference>
<dbReference type="GO" id="GO:0009097">
    <property type="term" value="P:isoleucine biosynthetic process"/>
    <property type="evidence" value="ECO:0007669"/>
    <property type="project" value="TreeGrafter"/>
</dbReference>
<keyword evidence="2" id="KW-0732">Signal</keyword>
<dbReference type="InterPro" id="IPR045229">
    <property type="entry name" value="TPP_enz"/>
</dbReference>
<dbReference type="OrthoDB" id="2867507at2759"/>
<keyword evidence="5" id="KW-1185">Reference proteome</keyword>
<dbReference type="PANTHER" id="PTHR18968:SF164">
    <property type="entry name" value="PYRUVATE DECARBOXYLASE"/>
    <property type="match status" value="1"/>
</dbReference>
<dbReference type="GO" id="GO:0005948">
    <property type="term" value="C:acetolactate synthase complex"/>
    <property type="evidence" value="ECO:0007669"/>
    <property type="project" value="TreeGrafter"/>
</dbReference>
<feature type="chain" id="PRO_5012498634" description="Thiamine pyrophosphate enzyme N-terminal TPP-binding domain-containing protein" evidence="2">
    <location>
        <begin position="21"/>
        <end position="215"/>
    </location>
</feature>
<dbReference type="STRING" id="180088.A0A1J8QD04"/>
<dbReference type="GO" id="GO:0009099">
    <property type="term" value="P:L-valine biosynthetic process"/>
    <property type="evidence" value="ECO:0007669"/>
    <property type="project" value="TreeGrafter"/>
</dbReference>
<dbReference type="Pfam" id="PF02776">
    <property type="entry name" value="TPP_enzyme_N"/>
    <property type="match status" value="1"/>
</dbReference>
<evidence type="ECO:0000256" key="1">
    <source>
        <dbReference type="ARBA" id="ARBA00007812"/>
    </source>
</evidence>
<evidence type="ECO:0000256" key="2">
    <source>
        <dbReference type="SAM" id="SignalP"/>
    </source>
</evidence>
<accession>A0A1J8QD04</accession>
<feature type="signal peptide" evidence="2">
    <location>
        <begin position="1"/>
        <end position="20"/>
    </location>
</feature>
<comment type="similarity">
    <text evidence="1">Belongs to the TPP enzyme family.</text>
</comment>
<dbReference type="CDD" id="cd07035">
    <property type="entry name" value="TPP_PYR_POX_like"/>
    <property type="match status" value="1"/>
</dbReference>
<dbReference type="SUPFAM" id="SSF52518">
    <property type="entry name" value="Thiamin diphosphate-binding fold (THDP-binding)"/>
    <property type="match status" value="1"/>
</dbReference>
<dbReference type="InterPro" id="IPR012001">
    <property type="entry name" value="Thiamin_PyroP_enz_TPP-bd_dom"/>
</dbReference>
<evidence type="ECO:0000259" key="3">
    <source>
        <dbReference type="Pfam" id="PF02776"/>
    </source>
</evidence>
<gene>
    <name evidence="4" type="ORF">AZE42_07886</name>
</gene>
<reference evidence="4 5" key="1">
    <citation type="submission" date="2016-03" db="EMBL/GenBank/DDBJ databases">
        <title>Comparative genomics of the ectomycorrhizal sister species Rhizopogon vinicolor and Rhizopogon vesiculosus (Basidiomycota: Boletales) reveals a divergence of the mating type B locus.</title>
        <authorList>
            <person name="Mujic A.B."/>
            <person name="Kuo A."/>
            <person name="Tritt A."/>
            <person name="Lipzen A."/>
            <person name="Chen C."/>
            <person name="Johnson J."/>
            <person name="Sharma A."/>
            <person name="Barry K."/>
            <person name="Grigoriev I.V."/>
            <person name="Spatafora J.W."/>
        </authorList>
    </citation>
    <scope>NUCLEOTIDE SEQUENCE [LARGE SCALE GENOMIC DNA]</scope>
    <source>
        <strain evidence="4 5">AM-OR11-056</strain>
    </source>
</reference>
<dbReference type="AlphaFoldDB" id="A0A1J8QD04"/>
<dbReference type="GO" id="GO:0003984">
    <property type="term" value="F:acetolactate synthase activity"/>
    <property type="evidence" value="ECO:0007669"/>
    <property type="project" value="TreeGrafter"/>
</dbReference>
<dbReference type="EMBL" id="LVVM01005169">
    <property type="protein sequence ID" value="OJA11224.1"/>
    <property type="molecule type" value="Genomic_DNA"/>
</dbReference>
<dbReference type="GO" id="GO:0030976">
    <property type="term" value="F:thiamine pyrophosphate binding"/>
    <property type="evidence" value="ECO:0007669"/>
    <property type="project" value="InterPro"/>
</dbReference>
<evidence type="ECO:0000313" key="4">
    <source>
        <dbReference type="EMBL" id="OJA11224.1"/>
    </source>
</evidence>
<organism evidence="4 5">
    <name type="scientific">Rhizopogon vesiculosus</name>
    <dbReference type="NCBI Taxonomy" id="180088"/>
    <lineage>
        <taxon>Eukaryota</taxon>
        <taxon>Fungi</taxon>
        <taxon>Dikarya</taxon>
        <taxon>Basidiomycota</taxon>
        <taxon>Agaricomycotina</taxon>
        <taxon>Agaricomycetes</taxon>
        <taxon>Agaricomycetidae</taxon>
        <taxon>Boletales</taxon>
        <taxon>Suillineae</taxon>
        <taxon>Rhizopogonaceae</taxon>
        <taxon>Rhizopogon</taxon>
    </lineage>
</organism>
<name>A0A1J8QD04_9AGAM</name>
<comment type="caution">
    <text evidence="4">The sequence shown here is derived from an EMBL/GenBank/DDBJ whole genome shotgun (WGS) entry which is preliminary data.</text>
</comment>
<sequence length="215" mass="23652">MYTTSSLFLHTLAQVGITHAFVNWGSDHPAFLEDLERQRVDHGDTVVEIITCPNEMVAMSAAQAFAQVAGRPAAVIVHVDVGTQALAGAVHNACRGKVPVLVFAGASPFTVDGELKGSRNEWIHWNQDVPDQPAIVRQYMRFTAQINAPENVPQLVRRAIQIATSEPKGPVYLWARREVMEVEVDEALFNTPASLYRWPSIEPTGLSPSGTYHKP</sequence>
<protein>
    <recommendedName>
        <fullName evidence="3">Thiamine pyrophosphate enzyme N-terminal TPP-binding domain-containing protein</fullName>
    </recommendedName>
</protein>
<dbReference type="GO" id="GO:0050660">
    <property type="term" value="F:flavin adenine dinucleotide binding"/>
    <property type="evidence" value="ECO:0007669"/>
    <property type="project" value="TreeGrafter"/>
</dbReference>
<evidence type="ECO:0000313" key="5">
    <source>
        <dbReference type="Proteomes" id="UP000183567"/>
    </source>
</evidence>